<sequence>MNVPPYVNQNRIYNVSREKWNYGPYLVEEGVDMLIEQMSKL</sequence>
<gene>
    <name evidence="1" type="ORF">ACFO1S_27295</name>
</gene>
<comment type="caution">
    <text evidence="1">The sequence shown here is derived from an EMBL/GenBank/DDBJ whole genome shotgun (WGS) entry which is preliminary data.</text>
</comment>
<keyword evidence="2" id="KW-1185">Reference proteome</keyword>
<reference evidence="2" key="1">
    <citation type="journal article" date="2019" name="Int. J. Syst. Evol. Microbiol.">
        <title>The Global Catalogue of Microorganisms (GCM) 10K type strain sequencing project: providing services to taxonomists for standard genome sequencing and annotation.</title>
        <authorList>
            <consortium name="The Broad Institute Genomics Platform"/>
            <consortium name="The Broad Institute Genome Sequencing Center for Infectious Disease"/>
            <person name="Wu L."/>
            <person name="Ma J."/>
        </authorList>
    </citation>
    <scope>NUCLEOTIDE SEQUENCE [LARGE SCALE GENOMIC DNA]</scope>
    <source>
        <strain evidence="2">CGMCC 4.1641</strain>
    </source>
</reference>
<evidence type="ECO:0000313" key="2">
    <source>
        <dbReference type="Proteomes" id="UP001595755"/>
    </source>
</evidence>
<dbReference type="RefSeq" id="WP_378127920.1">
    <property type="nucleotide sequence ID" value="NZ_JBHSED010000071.1"/>
</dbReference>
<name>A0ABV8SHP3_9BACL</name>
<organism evidence="1 2">
    <name type="scientific">Cohnella boryungensis</name>
    <dbReference type="NCBI Taxonomy" id="768479"/>
    <lineage>
        <taxon>Bacteria</taxon>
        <taxon>Bacillati</taxon>
        <taxon>Bacillota</taxon>
        <taxon>Bacilli</taxon>
        <taxon>Bacillales</taxon>
        <taxon>Paenibacillaceae</taxon>
        <taxon>Cohnella</taxon>
    </lineage>
</organism>
<protein>
    <submittedName>
        <fullName evidence="1">Uncharacterized protein</fullName>
    </submittedName>
</protein>
<dbReference type="Proteomes" id="UP001595755">
    <property type="component" value="Unassembled WGS sequence"/>
</dbReference>
<evidence type="ECO:0000313" key="1">
    <source>
        <dbReference type="EMBL" id="MFC4307136.1"/>
    </source>
</evidence>
<proteinExistence type="predicted"/>
<dbReference type="EMBL" id="JBHSED010000071">
    <property type="protein sequence ID" value="MFC4307136.1"/>
    <property type="molecule type" value="Genomic_DNA"/>
</dbReference>
<accession>A0ABV8SHP3</accession>